<evidence type="ECO:0000313" key="4">
    <source>
        <dbReference type="Proteomes" id="UP001152607"/>
    </source>
</evidence>
<feature type="compositionally biased region" description="Gly residues" evidence="1">
    <location>
        <begin position="676"/>
        <end position="693"/>
    </location>
</feature>
<dbReference type="PANTHER" id="PTHR47031:SF3">
    <property type="entry name" value="SAP DOMAIN-CONTAINING PROTEIN"/>
    <property type="match status" value="1"/>
</dbReference>
<feature type="compositionally biased region" description="Gly residues" evidence="1">
    <location>
        <begin position="650"/>
        <end position="664"/>
    </location>
</feature>
<dbReference type="InterPro" id="IPR003034">
    <property type="entry name" value="SAP_dom"/>
</dbReference>
<feature type="region of interest" description="Disordered" evidence="1">
    <location>
        <begin position="650"/>
        <end position="693"/>
    </location>
</feature>
<accession>A0A9W4UI27</accession>
<dbReference type="Gene3D" id="1.10.720.30">
    <property type="entry name" value="SAP domain"/>
    <property type="match status" value="1"/>
</dbReference>
<feature type="compositionally biased region" description="Polar residues" evidence="1">
    <location>
        <begin position="271"/>
        <end position="280"/>
    </location>
</feature>
<feature type="compositionally biased region" description="Basic and acidic residues" evidence="1">
    <location>
        <begin position="230"/>
        <end position="252"/>
    </location>
</feature>
<sequence>MTDYNKQTVANLRQLLKERSIPSTGLTRKAQIIEKLEEWDIQQSAPAQVEASLLAVDAKATEQDAREKEAEDTAADDGRSGGKVDGDEAQQITEAPESNPEEDVNMSMDNALEASAAIAPAPVAEHIEKGTEINTDVVVPDVPPSGTTTTAGEEPSVSIDVDSLPTERTPSSAPDEKPSIEKAQLLPIPERSATTTAEPGTRLNTEELEAETRKRKRRSQTPELTAQDVQVKKPRPDDAKAPEIHIQEDKAENSGMDSIMEQAAPEAKINETGQRVMDTTTDSEGDGDAQKVEQPTSAIDPAADSTPTASATASVQKEKAPRYRELLKPTETMETVETTAPTTSEDRPIVPALHPATPAIYIRNLMRPLRPDLLRAHLVSLASPPSGSPDASIIKSLFLDGMKTHALVHFTTTTAASRARASLHGSIWPPEGNRKELWVDFIPDDKVSDWIQQEEDAIASDKAARSSGRVALAQKFEVVYPDTENGIQAVFQVVGSATTTTPAVAASSDWNPPTSPRRRRASSPRQQISTTPFPPTAAPEETRHNIAKSFATLDDLFSSTKTSKPKLYFKPASPATVSLRLKELDRETSVDWTPEEKRKGRGLKHAGFSRGDQMIRYTFDEKEDEMVVEIGDDFGVREFEGGSGGFGWRGGGYGRGRGGGGRARGGGDRFTPGGIPRDGGGFWRGGGKWRSGN</sequence>
<dbReference type="PANTHER" id="PTHR47031">
    <property type="entry name" value="SAP DNA-BINDING DOMAIN-CONTAINING PROTEIN"/>
    <property type="match status" value="1"/>
</dbReference>
<gene>
    <name evidence="3" type="ORF">PDIGIT_LOCUS10059</name>
</gene>
<evidence type="ECO:0000256" key="1">
    <source>
        <dbReference type="SAM" id="MobiDB-lite"/>
    </source>
</evidence>
<feature type="region of interest" description="Disordered" evidence="1">
    <location>
        <begin position="59"/>
        <end position="320"/>
    </location>
</feature>
<dbReference type="AlphaFoldDB" id="A0A9W4UI27"/>
<feature type="domain" description="SAP" evidence="2">
    <location>
        <begin position="3"/>
        <end position="40"/>
    </location>
</feature>
<dbReference type="CDD" id="cd12432">
    <property type="entry name" value="RRM_ACINU"/>
    <property type="match status" value="1"/>
</dbReference>
<keyword evidence="4" id="KW-1185">Reference proteome</keyword>
<feature type="compositionally biased region" description="Low complexity" evidence="1">
    <location>
        <begin position="300"/>
        <end position="314"/>
    </location>
</feature>
<dbReference type="EMBL" id="CAOQHR010000007">
    <property type="protein sequence ID" value="CAI6336953.1"/>
    <property type="molecule type" value="Genomic_DNA"/>
</dbReference>
<dbReference type="InterPro" id="IPR034257">
    <property type="entry name" value="Acinus_RRM"/>
</dbReference>
<evidence type="ECO:0000313" key="3">
    <source>
        <dbReference type="EMBL" id="CAI6336953.1"/>
    </source>
</evidence>
<protein>
    <recommendedName>
        <fullName evidence="2">SAP domain-containing protein</fullName>
    </recommendedName>
</protein>
<reference evidence="3" key="1">
    <citation type="submission" date="2023-01" db="EMBL/GenBank/DDBJ databases">
        <authorList>
            <person name="Van Ghelder C."/>
            <person name="Rancurel C."/>
        </authorList>
    </citation>
    <scope>NUCLEOTIDE SEQUENCE</scope>
    <source>
        <strain evidence="3">CNCM I-4278</strain>
    </source>
</reference>
<name>A0A9W4UI27_9PLEO</name>
<dbReference type="Pfam" id="PF02037">
    <property type="entry name" value="SAP"/>
    <property type="match status" value="1"/>
</dbReference>
<feature type="compositionally biased region" description="Low complexity" evidence="1">
    <location>
        <begin position="111"/>
        <end position="124"/>
    </location>
</feature>
<feature type="compositionally biased region" description="Basic and acidic residues" evidence="1">
    <location>
        <begin position="59"/>
        <end position="86"/>
    </location>
</feature>
<evidence type="ECO:0000259" key="2">
    <source>
        <dbReference type="Pfam" id="PF02037"/>
    </source>
</evidence>
<comment type="caution">
    <text evidence="3">The sequence shown here is derived from an EMBL/GenBank/DDBJ whole genome shotgun (WGS) entry which is preliminary data.</text>
</comment>
<dbReference type="InterPro" id="IPR036361">
    <property type="entry name" value="SAP_dom_sf"/>
</dbReference>
<feature type="region of interest" description="Disordered" evidence="1">
    <location>
        <begin position="501"/>
        <end position="541"/>
    </location>
</feature>
<organism evidence="3 4">
    <name type="scientific">Periconia digitata</name>
    <dbReference type="NCBI Taxonomy" id="1303443"/>
    <lineage>
        <taxon>Eukaryota</taxon>
        <taxon>Fungi</taxon>
        <taxon>Dikarya</taxon>
        <taxon>Ascomycota</taxon>
        <taxon>Pezizomycotina</taxon>
        <taxon>Dothideomycetes</taxon>
        <taxon>Pleosporomycetidae</taxon>
        <taxon>Pleosporales</taxon>
        <taxon>Massarineae</taxon>
        <taxon>Periconiaceae</taxon>
        <taxon>Periconia</taxon>
    </lineage>
</organism>
<proteinExistence type="predicted"/>
<dbReference type="OrthoDB" id="5348404at2759"/>
<dbReference type="Proteomes" id="UP001152607">
    <property type="component" value="Unassembled WGS sequence"/>
</dbReference>